<proteinExistence type="predicted"/>
<sequence length="61" mass="7326">MLMLMLMLTSMYPLFELPSTSKAPRVSDLHFLRRNRTITADFFHDVADHHSRNSIFERFWP</sequence>
<keyword evidence="2" id="KW-1185">Reference proteome</keyword>
<protein>
    <submittedName>
        <fullName evidence="1">Uncharacterized protein</fullName>
    </submittedName>
</protein>
<dbReference type="AlphaFoldDB" id="A0A1S8A4Y0"/>
<accession>A0A1S8A4Y0</accession>
<reference evidence="1" key="1">
    <citation type="submission" date="2016-03" db="EMBL/GenBank/DDBJ databases">
        <title>Draft genome sequence of Rosellinia necatrix.</title>
        <authorList>
            <person name="Kanematsu S."/>
        </authorList>
    </citation>
    <scope>NUCLEOTIDE SEQUENCE [LARGE SCALE GENOMIC DNA]</scope>
    <source>
        <strain evidence="1">W97</strain>
    </source>
</reference>
<name>A0A1S8A4Y0_ROSNE</name>
<evidence type="ECO:0000313" key="1">
    <source>
        <dbReference type="EMBL" id="GAW25168.1"/>
    </source>
</evidence>
<dbReference type="EMBL" id="DF977447">
    <property type="protein sequence ID" value="GAW25168.1"/>
    <property type="molecule type" value="Genomic_DNA"/>
</dbReference>
<evidence type="ECO:0000313" key="2">
    <source>
        <dbReference type="Proteomes" id="UP000054516"/>
    </source>
</evidence>
<dbReference type="Proteomes" id="UP000054516">
    <property type="component" value="Unassembled WGS sequence"/>
</dbReference>
<organism evidence="1">
    <name type="scientific">Rosellinia necatrix</name>
    <name type="common">White root-rot fungus</name>
    <dbReference type="NCBI Taxonomy" id="77044"/>
    <lineage>
        <taxon>Eukaryota</taxon>
        <taxon>Fungi</taxon>
        <taxon>Dikarya</taxon>
        <taxon>Ascomycota</taxon>
        <taxon>Pezizomycotina</taxon>
        <taxon>Sordariomycetes</taxon>
        <taxon>Xylariomycetidae</taxon>
        <taxon>Xylariales</taxon>
        <taxon>Xylariaceae</taxon>
        <taxon>Rosellinia</taxon>
    </lineage>
</organism>
<gene>
    <name evidence="1" type="ORF">SAMD00023353_0202600</name>
</gene>